<dbReference type="Proteomes" id="UP000053024">
    <property type="component" value="Unassembled WGS sequence"/>
</dbReference>
<dbReference type="Gene3D" id="1.20.5.1930">
    <property type="match status" value="1"/>
</dbReference>
<protein>
    <recommendedName>
        <fullName evidence="5">Signal transduction histidine kinase subgroup 3 dimerisation and phosphoacceptor domain-containing protein</fullName>
    </recommendedName>
</protein>
<sequence length="395" mass="41325">MSSAAPSPTIASVLVVVVFSGYLLMQLVNVLDSGPSGMELVACAAVPPVLAALQYAHSAPHAAALRERLLPWTLILQAVLTFAPLITFGWHWGGMAGFLAGSFLLLLPPVAGWTLFGTTTVAVVVISALQSLNFVSIAYMGVSTALTALIIFAVVRLAGLATAIHASRDELARMAVARERLRFARDLHDLLGYSLSSITLKNELIARLIDSNPQRARDEVAEVLVISRQALADVREVARGYRDMSLLVEAESARSVLKAAGIEARIDVSVTGLSSTANTILATVLREGVTNILRHSQPRSCSISTSLLDDDTFVRLEIVNDGVGAGSAVPTSSVPNGTGLGNLAARVATVGGGLRVGAGGDDEPGVFRLAVRVPVHAAPAPESPAHREPTSRLGV</sequence>
<name>A0A101SZX3_9ACTN</name>
<accession>A0A101SZX3</accession>
<dbReference type="Gene3D" id="3.30.565.10">
    <property type="entry name" value="Histidine kinase-like ATPase, C-terminal domain"/>
    <property type="match status" value="1"/>
</dbReference>
<comment type="caution">
    <text evidence="6">The sequence shown here is derived from an EMBL/GenBank/DDBJ whole genome shotgun (WGS) entry which is preliminary data.</text>
</comment>
<feature type="transmembrane region" description="Helical" evidence="4">
    <location>
        <begin position="6"/>
        <end position="25"/>
    </location>
</feature>
<evidence type="ECO:0000256" key="3">
    <source>
        <dbReference type="ARBA" id="ARBA00023012"/>
    </source>
</evidence>
<dbReference type="RefSeq" id="WP_061924411.1">
    <property type="nucleotide sequence ID" value="NZ_JBEYBH010000050.1"/>
</dbReference>
<keyword evidence="4" id="KW-0472">Membrane</keyword>
<keyword evidence="4" id="KW-0812">Transmembrane</keyword>
<evidence type="ECO:0000259" key="5">
    <source>
        <dbReference type="Pfam" id="PF07730"/>
    </source>
</evidence>
<dbReference type="GO" id="GO:0000155">
    <property type="term" value="F:phosphorelay sensor kinase activity"/>
    <property type="evidence" value="ECO:0007669"/>
    <property type="project" value="InterPro"/>
</dbReference>
<feature type="transmembrane region" description="Helical" evidence="4">
    <location>
        <begin position="69"/>
        <end position="91"/>
    </location>
</feature>
<keyword evidence="3" id="KW-0902">Two-component regulatory system</keyword>
<keyword evidence="7" id="KW-1185">Reference proteome</keyword>
<dbReference type="GO" id="GO:0016020">
    <property type="term" value="C:membrane"/>
    <property type="evidence" value="ECO:0007669"/>
    <property type="project" value="InterPro"/>
</dbReference>
<dbReference type="SUPFAM" id="SSF55874">
    <property type="entry name" value="ATPase domain of HSP90 chaperone/DNA topoisomerase II/histidine kinase"/>
    <property type="match status" value="1"/>
</dbReference>
<dbReference type="STRING" id="285568.AQJ66_21005"/>
<dbReference type="EMBL" id="LMWX01000032">
    <property type="protein sequence ID" value="KUN83048.1"/>
    <property type="molecule type" value="Genomic_DNA"/>
</dbReference>
<gene>
    <name evidence="6" type="ORF">AQJ66_21005</name>
</gene>
<reference evidence="6 7" key="1">
    <citation type="submission" date="2015-10" db="EMBL/GenBank/DDBJ databases">
        <title>Draft genome sequence of Streptomyces bungoensis DSM 41781, type strain for the species Streptomyces bungoensis.</title>
        <authorList>
            <person name="Ruckert C."/>
            <person name="Winkler A."/>
            <person name="Kalinowski J."/>
            <person name="Kampfer P."/>
            <person name="Glaeser S."/>
        </authorList>
    </citation>
    <scope>NUCLEOTIDE SEQUENCE [LARGE SCALE GENOMIC DNA]</scope>
    <source>
        <strain evidence="6 7">DSM 41781</strain>
    </source>
</reference>
<keyword evidence="4" id="KW-1133">Transmembrane helix</keyword>
<evidence type="ECO:0000256" key="2">
    <source>
        <dbReference type="ARBA" id="ARBA00022777"/>
    </source>
</evidence>
<dbReference type="Pfam" id="PF07730">
    <property type="entry name" value="HisKA_3"/>
    <property type="match status" value="1"/>
</dbReference>
<keyword evidence="2" id="KW-0418">Kinase</keyword>
<keyword evidence="1" id="KW-0808">Transferase</keyword>
<evidence type="ECO:0000256" key="4">
    <source>
        <dbReference type="SAM" id="Phobius"/>
    </source>
</evidence>
<dbReference type="InterPro" id="IPR011712">
    <property type="entry name" value="Sig_transdc_His_kin_sub3_dim/P"/>
</dbReference>
<evidence type="ECO:0000313" key="6">
    <source>
        <dbReference type="EMBL" id="KUN83048.1"/>
    </source>
</evidence>
<evidence type="ECO:0000313" key="7">
    <source>
        <dbReference type="Proteomes" id="UP000053024"/>
    </source>
</evidence>
<dbReference type="InterPro" id="IPR036890">
    <property type="entry name" value="HATPase_C_sf"/>
</dbReference>
<dbReference type="OrthoDB" id="5241784at2"/>
<evidence type="ECO:0000256" key="1">
    <source>
        <dbReference type="ARBA" id="ARBA00022679"/>
    </source>
</evidence>
<organism evidence="6 7">
    <name type="scientific">Streptomyces bungoensis</name>
    <dbReference type="NCBI Taxonomy" id="285568"/>
    <lineage>
        <taxon>Bacteria</taxon>
        <taxon>Bacillati</taxon>
        <taxon>Actinomycetota</taxon>
        <taxon>Actinomycetes</taxon>
        <taxon>Kitasatosporales</taxon>
        <taxon>Streptomycetaceae</taxon>
        <taxon>Streptomyces</taxon>
    </lineage>
</organism>
<proteinExistence type="predicted"/>
<dbReference type="AlphaFoldDB" id="A0A101SZX3"/>
<dbReference type="InterPro" id="IPR050482">
    <property type="entry name" value="Sensor_HK_TwoCompSys"/>
</dbReference>
<dbReference type="PANTHER" id="PTHR24421:SF63">
    <property type="entry name" value="SENSOR HISTIDINE KINASE DESK"/>
    <property type="match status" value="1"/>
</dbReference>
<feature type="domain" description="Signal transduction histidine kinase subgroup 3 dimerisation and phosphoacceptor" evidence="5">
    <location>
        <begin position="179"/>
        <end position="245"/>
    </location>
</feature>
<dbReference type="GO" id="GO:0046983">
    <property type="term" value="F:protein dimerization activity"/>
    <property type="evidence" value="ECO:0007669"/>
    <property type="project" value="InterPro"/>
</dbReference>
<feature type="transmembrane region" description="Helical" evidence="4">
    <location>
        <begin position="103"/>
        <end position="128"/>
    </location>
</feature>
<feature type="transmembrane region" description="Helical" evidence="4">
    <location>
        <begin position="134"/>
        <end position="158"/>
    </location>
</feature>
<dbReference type="PANTHER" id="PTHR24421">
    <property type="entry name" value="NITRATE/NITRITE SENSOR PROTEIN NARX-RELATED"/>
    <property type="match status" value="1"/>
</dbReference>